<keyword evidence="1" id="KW-0175">Coiled coil</keyword>
<name>A0A0W4ZML1_PNEJ7</name>
<sequence>MGKKQAITSKKAECSDANNNSTIHEREDSIDELALSAKLKKNKETSLSKTLTIRKLHSFDKENLPLGNSGIMENVNRKKRSQKNIFVEKGSKSSQKENVLQEMFQVQLNDSKCTFIDVYDNSIAIEERLEEAIKKMEEFEKKYICLKDLRQTEVESNFFAYREVAESRFKVSEVLIDSLTKNIDAKDKKLNDLLSHINNLELEKKEFEKLSEKLKFTEQALVHANSQISYLNAKFSSRSSASISQLKEDLYSDLTGLLIRDVKLESKKTVFDCLQTGRNGTLHFKLSLFVDPSCQSQERFSYTPLFDEERDAPLLNYLPNYLTDEIIFEKDQAAMFNWRLSSALQKKD</sequence>
<dbReference type="AlphaFoldDB" id="A0A0W4ZML1"/>
<dbReference type="EMBL" id="LFWA01000009">
    <property type="protein sequence ID" value="KTW29618.1"/>
    <property type="molecule type" value="Genomic_DNA"/>
</dbReference>
<evidence type="ECO:0000313" key="5">
    <source>
        <dbReference type="Proteomes" id="UP000053447"/>
    </source>
</evidence>
<dbReference type="GO" id="GO:0005730">
    <property type="term" value="C:nucleolus"/>
    <property type="evidence" value="ECO:0007669"/>
    <property type="project" value="TreeGrafter"/>
</dbReference>
<dbReference type="GO" id="GO:1990644">
    <property type="term" value="F:microtubule site clamp"/>
    <property type="evidence" value="ECO:0007669"/>
    <property type="project" value="TreeGrafter"/>
</dbReference>
<keyword evidence="5" id="KW-1185">Reference proteome</keyword>
<feature type="coiled-coil region" evidence="1">
    <location>
        <begin position="183"/>
        <end position="227"/>
    </location>
</feature>
<dbReference type="InterPro" id="IPR038608">
    <property type="entry name" value="Csm1/Pcs1_C_sf"/>
</dbReference>
<dbReference type="PANTHER" id="PTHR28006:SF1">
    <property type="entry name" value="MONOPOLIN COMPLEX SUBUNIT CSM1"/>
    <property type="match status" value="1"/>
</dbReference>
<dbReference type="GO" id="GO:0034506">
    <property type="term" value="C:chromosome, centromeric core domain"/>
    <property type="evidence" value="ECO:0007669"/>
    <property type="project" value="TreeGrafter"/>
</dbReference>
<feature type="coiled-coil region" evidence="1">
    <location>
        <begin position="122"/>
        <end position="149"/>
    </location>
</feature>
<dbReference type="FunFam" id="3.90.1150.80:FF:000001">
    <property type="entry name" value="Chromosome segregation protein (Pcs1)"/>
    <property type="match status" value="1"/>
</dbReference>
<dbReference type="InterPro" id="IPR040349">
    <property type="entry name" value="Csm1/Pcs1"/>
</dbReference>
<evidence type="ECO:0000256" key="1">
    <source>
        <dbReference type="SAM" id="Coils"/>
    </source>
</evidence>
<dbReference type="OrthoDB" id="2431049at2759"/>
<reference evidence="5" key="1">
    <citation type="journal article" date="2016" name="Nat. Commun.">
        <title>Genome analysis of three Pneumocystis species reveals adaptation mechanisms to life exclusively in mammalian hosts.</title>
        <authorList>
            <person name="Ma L."/>
            <person name="Chen Z."/>
            <person name="Huang D.W."/>
            <person name="Kutty G."/>
            <person name="Ishihara M."/>
            <person name="Wang H."/>
            <person name="Abouelleil A."/>
            <person name="Bishop L."/>
            <person name="Davey E."/>
            <person name="Deng R."/>
            <person name="Deng X."/>
            <person name="Fan L."/>
            <person name="Fantoni G."/>
            <person name="Fitzgerald M."/>
            <person name="Gogineni E."/>
            <person name="Goldberg J.M."/>
            <person name="Handley G."/>
            <person name="Hu X."/>
            <person name="Huber C."/>
            <person name="Jiao X."/>
            <person name="Jones K."/>
            <person name="Levin J.Z."/>
            <person name="Liu Y."/>
            <person name="Macdonald P."/>
            <person name="Melnikov A."/>
            <person name="Raley C."/>
            <person name="Sassi M."/>
            <person name="Sherman B.T."/>
            <person name="Song X."/>
            <person name="Sykes S."/>
            <person name="Tran B."/>
            <person name="Walsh L."/>
            <person name="Xia Y."/>
            <person name="Yang J."/>
            <person name="Young S."/>
            <person name="Zeng Q."/>
            <person name="Zheng X."/>
            <person name="Stephens R."/>
            <person name="Nusbaum C."/>
            <person name="Birren B.W."/>
            <person name="Azadi P."/>
            <person name="Lempicki R.A."/>
            <person name="Cuomo C.A."/>
            <person name="Kovacs J.A."/>
        </authorList>
    </citation>
    <scope>NUCLEOTIDE SEQUENCE [LARGE SCALE GENOMIC DNA]</scope>
    <source>
        <strain evidence="5">RU7</strain>
    </source>
</reference>
<dbReference type="GO" id="GO:0045144">
    <property type="term" value="P:meiotic sister chromatid segregation"/>
    <property type="evidence" value="ECO:0007669"/>
    <property type="project" value="TreeGrafter"/>
</dbReference>
<proteinExistence type="predicted"/>
<dbReference type="PANTHER" id="PTHR28006">
    <property type="entry name" value="MONOPOLIN COMPLEX SUBUNIT CSM1"/>
    <property type="match status" value="1"/>
</dbReference>
<dbReference type="GO" id="GO:0072686">
    <property type="term" value="C:mitotic spindle"/>
    <property type="evidence" value="ECO:0007669"/>
    <property type="project" value="TreeGrafter"/>
</dbReference>
<gene>
    <name evidence="4" type="ORF">T551_02234</name>
</gene>
<organism evidence="4 5">
    <name type="scientific">Pneumocystis jirovecii (strain RU7)</name>
    <name type="common">Human pneumocystis pneumonia agent</name>
    <dbReference type="NCBI Taxonomy" id="1408657"/>
    <lineage>
        <taxon>Eukaryota</taxon>
        <taxon>Fungi</taxon>
        <taxon>Dikarya</taxon>
        <taxon>Ascomycota</taxon>
        <taxon>Taphrinomycotina</taxon>
        <taxon>Pneumocystomycetes</taxon>
        <taxon>Pneumocystaceae</taxon>
        <taxon>Pneumocystis</taxon>
    </lineage>
</organism>
<feature type="domain" description="Monopolin complex subunit Csm1/Pcs1 C-terminal" evidence="3">
    <location>
        <begin position="245"/>
        <end position="330"/>
    </location>
</feature>
<dbReference type="GO" id="GO:0033551">
    <property type="term" value="C:monopolin complex"/>
    <property type="evidence" value="ECO:0007669"/>
    <property type="project" value="InterPro"/>
</dbReference>
<dbReference type="RefSeq" id="XP_018229449.1">
    <property type="nucleotide sequence ID" value="XM_018374497.1"/>
</dbReference>
<dbReference type="Proteomes" id="UP000053447">
    <property type="component" value="Unassembled WGS sequence"/>
</dbReference>
<dbReference type="Pfam" id="PF12539">
    <property type="entry name" value="Csm1"/>
    <property type="match status" value="1"/>
</dbReference>
<dbReference type="eggNOG" id="ENOG502R6WM">
    <property type="taxonomic scope" value="Eukaryota"/>
</dbReference>
<feature type="region of interest" description="Disordered" evidence="2">
    <location>
        <begin position="1"/>
        <end position="28"/>
    </location>
</feature>
<dbReference type="GO" id="GO:0051315">
    <property type="term" value="P:attachment of mitotic spindle microtubules to kinetochore"/>
    <property type="evidence" value="ECO:0007669"/>
    <property type="project" value="TreeGrafter"/>
</dbReference>
<evidence type="ECO:0000259" key="3">
    <source>
        <dbReference type="Pfam" id="PF12539"/>
    </source>
</evidence>
<dbReference type="CDD" id="cd23787">
    <property type="entry name" value="RWD_CSM1"/>
    <property type="match status" value="1"/>
</dbReference>
<evidence type="ECO:0000256" key="2">
    <source>
        <dbReference type="SAM" id="MobiDB-lite"/>
    </source>
</evidence>
<evidence type="ECO:0000313" key="4">
    <source>
        <dbReference type="EMBL" id="KTW29618.1"/>
    </source>
</evidence>
<dbReference type="InterPro" id="IPR020981">
    <property type="entry name" value="Csm1/Pcs1_C"/>
</dbReference>
<comment type="caution">
    <text evidence="4">The sequence shown here is derived from an EMBL/GenBank/DDBJ whole genome shotgun (WGS) entry which is preliminary data.</text>
</comment>
<protein>
    <recommendedName>
        <fullName evidence="3">Monopolin complex subunit Csm1/Pcs1 C-terminal domain-containing protein</fullName>
    </recommendedName>
</protein>
<dbReference type="STRING" id="1408657.A0A0W4ZML1"/>
<dbReference type="VEuPathDB" id="FungiDB:T551_02234"/>
<accession>A0A0W4ZML1</accession>
<dbReference type="GeneID" id="28940752"/>
<dbReference type="Gene3D" id="3.90.1150.80">
    <property type="match status" value="1"/>
</dbReference>